<name>A0A9P6EFU0_9AGAR</name>
<dbReference type="EMBL" id="MU157855">
    <property type="protein sequence ID" value="KAF9528118.1"/>
    <property type="molecule type" value="Genomic_DNA"/>
</dbReference>
<dbReference type="Pfam" id="PF10342">
    <property type="entry name" value="Kre9_KNH"/>
    <property type="match status" value="1"/>
</dbReference>
<feature type="signal peptide" evidence="3">
    <location>
        <begin position="1"/>
        <end position="17"/>
    </location>
</feature>
<feature type="domain" description="Yeast cell wall synthesis Kre9/Knh1-like N-terminal" evidence="4">
    <location>
        <begin position="29"/>
        <end position="107"/>
    </location>
</feature>
<evidence type="ECO:0000313" key="5">
    <source>
        <dbReference type="EMBL" id="KAF9528118.1"/>
    </source>
</evidence>
<reference evidence="5" key="1">
    <citation type="submission" date="2020-11" db="EMBL/GenBank/DDBJ databases">
        <authorList>
            <consortium name="DOE Joint Genome Institute"/>
            <person name="Ahrendt S."/>
            <person name="Riley R."/>
            <person name="Andreopoulos W."/>
            <person name="Labutti K."/>
            <person name="Pangilinan J."/>
            <person name="Ruiz-Duenas F.J."/>
            <person name="Barrasa J.M."/>
            <person name="Sanchez-Garcia M."/>
            <person name="Camarero S."/>
            <person name="Miyauchi S."/>
            <person name="Serrano A."/>
            <person name="Linde D."/>
            <person name="Babiker R."/>
            <person name="Drula E."/>
            <person name="Ayuso-Fernandez I."/>
            <person name="Pacheco R."/>
            <person name="Padilla G."/>
            <person name="Ferreira P."/>
            <person name="Barriuso J."/>
            <person name="Kellner H."/>
            <person name="Castanera R."/>
            <person name="Alfaro M."/>
            <person name="Ramirez L."/>
            <person name="Pisabarro A.G."/>
            <person name="Kuo A."/>
            <person name="Tritt A."/>
            <person name="Lipzen A."/>
            <person name="He G."/>
            <person name="Yan M."/>
            <person name="Ng V."/>
            <person name="Cullen D."/>
            <person name="Martin F."/>
            <person name="Rosso M.-N."/>
            <person name="Henrissat B."/>
            <person name="Hibbett D."/>
            <person name="Martinez A.T."/>
            <person name="Grigoriev I.V."/>
        </authorList>
    </citation>
    <scope>NUCLEOTIDE SEQUENCE</scope>
    <source>
        <strain evidence="5">CBS 506.95</strain>
    </source>
</reference>
<feature type="chain" id="PRO_5040431496" description="Yeast cell wall synthesis Kre9/Knh1-like N-terminal domain-containing protein" evidence="3">
    <location>
        <begin position="18"/>
        <end position="201"/>
    </location>
</feature>
<feature type="region of interest" description="Disordered" evidence="2">
    <location>
        <begin position="112"/>
        <end position="168"/>
    </location>
</feature>
<evidence type="ECO:0000259" key="4">
    <source>
        <dbReference type="Pfam" id="PF10342"/>
    </source>
</evidence>
<accession>A0A9P6EFU0</accession>
<evidence type="ECO:0000313" key="6">
    <source>
        <dbReference type="Proteomes" id="UP000807306"/>
    </source>
</evidence>
<evidence type="ECO:0000256" key="1">
    <source>
        <dbReference type="ARBA" id="ARBA00022729"/>
    </source>
</evidence>
<evidence type="ECO:0000256" key="2">
    <source>
        <dbReference type="SAM" id="MobiDB-lite"/>
    </source>
</evidence>
<keyword evidence="6" id="KW-1185">Reference proteome</keyword>
<organism evidence="5 6">
    <name type="scientific">Crepidotus variabilis</name>
    <dbReference type="NCBI Taxonomy" id="179855"/>
    <lineage>
        <taxon>Eukaryota</taxon>
        <taxon>Fungi</taxon>
        <taxon>Dikarya</taxon>
        <taxon>Basidiomycota</taxon>
        <taxon>Agaricomycotina</taxon>
        <taxon>Agaricomycetes</taxon>
        <taxon>Agaricomycetidae</taxon>
        <taxon>Agaricales</taxon>
        <taxon>Agaricineae</taxon>
        <taxon>Crepidotaceae</taxon>
        <taxon>Crepidotus</taxon>
    </lineage>
</organism>
<keyword evidence="1 3" id="KW-0732">Signal</keyword>
<proteinExistence type="predicted"/>
<dbReference type="Proteomes" id="UP000807306">
    <property type="component" value="Unassembled WGS sequence"/>
</dbReference>
<dbReference type="AlphaFoldDB" id="A0A9P6EFU0"/>
<dbReference type="PANTHER" id="PTHR35185">
    <property type="entry name" value="SERINE/THREONINE-RICH PROTEIN ADG2-RELATED"/>
    <property type="match status" value="1"/>
</dbReference>
<evidence type="ECO:0000256" key="3">
    <source>
        <dbReference type="SAM" id="SignalP"/>
    </source>
</evidence>
<comment type="caution">
    <text evidence="5">The sequence shown here is derived from an EMBL/GenBank/DDBJ whole genome shotgun (WGS) entry which is preliminary data.</text>
</comment>
<dbReference type="InterPro" id="IPR018466">
    <property type="entry name" value="Kre9/Knh1-like_N"/>
</dbReference>
<dbReference type="PANTHER" id="PTHR35185:SF1">
    <property type="entry name" value="UPF0619 GPI-ANCHORED MEMBRANE PROTEIN C1322.10"/>
    <property type="match status" value="1"/>
</dbReference>
<sequence>MFGKISLIAVVLPLAACLQIAVPEHPTSQGTITIQWTSANGDPDTWSFELVNVDFHDTFAIANNVDPAAQELTLTLPAVPARDAYTIQAVNIGNITDVYATSGSFSIGAVSSSSASGSSTSSSGTGSSTSSASTNTGSTTRTSTSGSSTGTNTGSSQPSSAAPSTFNSPSAASATLPFGVTSGGLLAFTASILAGAAMVAF</sequence>
<gene>
    <name evidence="5" type="ORF">CPB83DRAFT_894608</name>
</gene>
<dbReference type="InterPro" id="IPR052479">
    <property type="entry name" value="GPI-anchor_Adhesion_Reg"/>
</dbReference>
<dbReference type="OrthoDB" id="5420143at2759"/>
<feature type="compositionally biased region" description="Low complexity" evidence="2">
    <location>
        <begin position="112"/>
        <end position="160"/>
    </location>
</feature>
<protein>
    <recommendedName>
        <fullName evidence="4">Yeast cell wall synthesis Kre9/Knh1-like N-terminal domain-containing protein</fullName>
    </recommendedName>
</protein>